<dbReference type="Proteomes" id="UP000721954">
    <property type="component" value="Unassembled WGS sequence"/>
</dbReference>
<evidence type="ECO:0000313" key="2">
    <source>
        <dbReference type="EMBL" id="MBO8202697.1"/>
    </source>
</evidence>
<feature type="region of interest" description="Disordered" evidence="1">
    <location>
        <begin position="444"/>
        <end position="463"/>
    </location>
</feature>
<accession>A0ABS3Y4W2</accession>
<comment type="caution">
    <text evidence="2">The sequence shown here is derived from an EMBL/GenBank/DDBJ whole genome shotgun (WGS) entry which is preliminary data.</text>
</comment>
<protein>
    <submittedName>
        <fullName evidence="2">Type I-E CRISPR-associated protein Cse1/CasA</fullName>
    </submittedName>
</protein>
<keyword evidence="3" id="KW-1185">Reference proteome</keyword>
<organism evidence="2 3">
    <name type="scientific">Streptomyces smyrnaeus</name>
    <dbReference type="NCBI Taxonomy" id="1387713"/>
    <lineage>
        <taxon>Bacteria</taxon>
        <taxon>Bacillati</taxon>
        <taxon>Actinomycetota</taxon>
        <taxon>Actinomycetes</taxon>
        <taxon>Kitasatosporales</taxon>
        <taxon>Streptomycetaceae</taxon>
        <taxon>Streptomyces</taxon>
    </lineage>
</organism>
<dbReference type="NCBIfam" id="TIGR02547">
    <property type="entry name" value="casA_cse1"/>
    <property type="match status" value="1"/>
</dbReference>
<name>A0ABS3Y4W2_9ACTN</name>
<dbReference type="EMBL" id="JAFFZM010000027">
    <property type="protein sequence ID" value="MBO8202697.1"/>
    <property type="molecule type" value="Genomic_DNA"/>
</dbReference>
<proteinExistence type="predicted"/>
<reference evidence="2 3" key="1">
    <citation type="submission" date="2021-02" db="EMBL/GenBank/DDBJ databases">
        <title>Streptomyces spirodelae sp. nov., isolated from duckweed.</title>
        <authorList>
            <person name="Saimee Y."/>
            <person name="Duangmal K."/>
        </authorList>
    </citation>
    <scope>NUCLEOTIDE SEQUENCE [LARGE SCALE GENOMIC DNA]</scope>
    <source>
        <strain evidence="2 3">DSM 42105</strain>
    </source>
</reference>
<gene>
    <name evidence="2" type="primary">casA</name>
    <name evidence="2" type="ORF">JW613_31135</name>
</gene>
<dbReference type="Pfam" id="PF09481">
    <property type="entry name" value="CRISPR_Cse1"/>
    <property type="match status" value="1"/>
</dbReference>
<dbReference type="InterPro" id="IPR013381">
    <property type="entry name" value="CRISPR-assoc_prot_Cse1"/>
</dbReference>
<evidence type="ECO:0000313" key="3">
    <source>
        <dbReference type="Proteomes" id="UP000721954"/>
    </source>
</evidence>
<sequence>MSCTAVDTDRFPLDRRPWVPVFVDGTTERVGLRELFVRAGELEGLAVAVPPAASGLMRVLYAMAARITGLHQLPNGGTEAWLDRRYELLEEGAGFDPDSVNAYFDRHADGLRLHDPVRPFLQDPRLSEECSGSSGVNKLVMSRPAGSNQVFFGHFTDAEPALLPSGEAVLHLLTQLYYGQSGQCTPRTVAGQRYGNTMAGPLRRSLSCHPLGRSLYETLLLGLPAPGTWPQRPDADLDDEDSCPWERTELLDPLQPPKPAVGPLSMLTEQYQHAVLLRPGPDGHSVVDAVITWALRTNRPELRDPYLIWDETKEGVLRKRYADAKRALWRDLDAMILQNRGDGGRRPPVFDGLTGLQLPEEVFRQLRVTAYGFDQDGQTRDTAYFSAVTPLLFPLLDSTEVEADTALALGAKEGREAAEKAAWHLVTALRAAWRTYTLPFTEERPRTERTATAAKNGPAKGEGPWPEAALAAYWPAAEECFWRMLDAEDFTAALPAFGRIALSVYDEVTASVAAQPRGAKARESARGLVRTLLVHERGRSR</sequence>
<evidence type="ECO:0000256" key="1">
    <source>
        <dbReference type="SAM" id="MobiDB-lite"/>
    </source>
</evidence>